<feature type="region of interest" description="Disordered" evidence="5">
    <location>
        <begin position="293"/>
        <end position="316"/>
    </location>
</feature>
<comment type="caution">
    <text evidence="7">The sequence shown here is derived from an EMBL/GenBank/DDBJ whole genome shotgun (WGS) entry which is preliminary data.</text>
</comment>
<evidence type="ECO:0000256" key="4">
    <source>
        <dbReference type="RuleBase" id="RU367119"/>
    </source>
</evidence>
<keyword evidence="4" id="KW-0592">Phosphate transport</keyword>
<evidence type="ECO:0000259" key="6">
    <source>
        <dbReference type="Pfam" id="PF12849"/>
    </source>
</evidence>
<comment type="function">
    <text evidence="4">Involved in the system for phosphate transport across the cytoplasmic membrane.</text>
</comment>
<reference evidence="7" key="1">
    <citation type="submission" date="2022-06" db="EMBL/GenBank/DDBJ databases">
        <title>Aeoliella straminimaris, a novel planctomycete from sediments.</title>
        <authorList>
            <person name="Vitorino I.R."/>
            <person name="Lage O.M."/>
        </authorList>
    </citation>
    <scope>NUCLEOTIDE SEQUENCE</scope>
    <source>
        <strain evidence="7">ICT_H6.2</strain>
    </source>
</reference>
<evidence type="ECO:0000313" key="7">
    <source>
        <dbReference type="EMBL" id="MCO6046884.1"/>
    </source>
</evidence>
<dbReference type="NCBIfam" id="TIGR02136">
    <property type="entry name" value="ptsS_2"/>
    <property type="match status" value="1"/>
</dbReference>
<dbReference type="EMBL" id="JAMXLR010000077">
    <property type="protein sequence ID" value="MCO6046884.1"/>
    <property type="molecule type" value="Genomic_DNA"/>
</dbReference>
<feature type="domain" description="PBP" evidence="6">
    <location>
        <begin position="19"/>
        <end position="267"/>
    </location>
</feature>
<accession>A0A9X2FDZ5</accession>
<dbReference type="InterPro" id="IPR050811">
    <property type="entry name" value="Phosphate_ABC_transporter"/>
</dbReference>
<organism evidence="7 8">
    <name type="scientific">Aeoliella straminimaris</name>
    <dbReference type="NCBI Taxonomy" id="2954799"/>
    <lineage>
        <taxon>Bacteria</taxon>
        <taxon>Pseudomonadati</taxon>
        <taxon>Planctomycetota</taxon>
        <taxon>Planctomycetia</taxon>
        <taxon>Pirellulales</taxon>
        <taxon>Lacipirellulaceae</taxon>
        <taxon>Aeoliella</taxon>
    </lineage>
</organism>
<proteinExistence type="inferred from homology"/>
<keyword evidence="2 4" id="KW-0813">Transport</keyword>
<dbReference type="GO" id="GO:0042301">
    <property type="term" value="F:phosphate ion binding"/>
    <property type="evidence" value="ECO:0007669"/>
    <property type="project" value="UniProtKB-UniRule"/>
</dbReference>
<evidence type="ECO:0000256" key="3">
    <source>
        <dbReference type="ARBA" id="ARBA00022729"/>
    </source>
</evidence>
<evidence type="ECO:0000256" key="5">
    <source>
        <dbReference type="SAM" id="MobiDB-lite"/>
    </source>
</evidence>
<feature type="compositionally biased region" description="Acidic residues" evidence="5">
    <location>
        <begin position="303"/>
        <end position="316"/>
    </location>
</feature>
<dbReference type="InterPro" id="IPR011862">
    <property type="entry name" value="Phos-bd"/>
</dbReference>
<name>A0A9X2FDZ5_9BACT</name>
<dbReference type="InterPro" id="IPR024370">
    <property type="entry name" value="PBP_domain"/>
</dbReference>
<dbReference type="SUPFAM" id="SSF53850">
    <property type="entry name" value="Periplasmic binding protein-like II"/>
    <property type="match status" value="1"/>
</dbReference>
<dbReference type="CDD" id="cd13654">
    <property type="entry name" value="PBP2_phosphate_like_2"/>
    <property type="match status" value="1"/>
</dbReference>
<dbReference type="Proteomes" id="UP001155241">
    <property type="component" value="Unassembled WGS sequence"/>
</dbReference>
<dbReference type="GO" id="GO:0006817">
    <property type="term" value="P:phosphate ion transport"/>
    <property type="evidence" value="ECO:0007669"/>
    <property type="project" value="UniProtKB-UniRule"/>
</dbReference>
<keyword evidence="3" id="KW-0732">Signal</keyword>
<dbReference type="AlphaFoldDB" id="A0A9X2FDZ5"/>
<evidence type="ECO:0000313" key="8">
    <source>
        <dbReference type="Proteomes" id="UP001155241"/>
    </source>
</evidence>
<evidence type="ECO:0000256" key="2">
    <source>
        <dbReference type="ARBA" id="ARBA00022448"/>
    </source>
</evidence>
<comment type="similarity">
    <text evidence="1 4">Belongs to the PstS family.</text>
</comment>
<dbReference type="Gene3D" id="3.40.190.10">
    <property type="entry name" value="Periplasmic binding protein-like II"/>
    <property type="match status" value="2"/>
</dbReference>
<sequence>MALVLSMGLAITGCRRPSSGADVQVDGSSTVYPITEAVAEEIRDAFPDIRVTVAKSGTGGGMKKFGKGEIDICDASREIKSGEAEVCKENGITYDHFMVAYDGIAVCVNPQNDWCDTLTVEQLKDIFKLDSPIKTWKDLNEAWPDEEIKLYGPGADSGTYDSFNEQVLGKGTKIRTGYTQSEEDNVLVNGIAQEKYALGYFGFAYYVENESDLKVLAVDPGDGNPIKPTMETIREKTYAPLSRPLFIYVNLDSFKEPKVQQFVKFYLDHTAALSKEVGYVPVAEEIAIENQDKFSKLTSGGSEETESSEEASEPNA</sequence>
<dbReference type="Pfam" id="PF12849">
    <property type="entry name" value="PBP_like_2"/>
    <property type="match status" value="1"/>
</dbReference>
<dbReference type="PANTHER" id="PTHR30570:SF1">
    <property type="entry name" value="PHOSPHATE-BINDING PROTEIN PSTS"/>
    <property type="match status" value="1"/>
</dbReference>
<evidence type="ECO:0000256" key="1">
    <source>
        <dbReference type="ARBA" id="ARBA00008725"/>
    </source>
</evidence>
<gene>
    <name evidence="7" type="ORF">NG895_23540</name>
</gene>
<dbReference type="PANTHER" id="PTHR30570">
    <property type="entry name" value="PERIPLASMIC PHOSPHATE BINDING COMPONENT OF PHOSPHATE ABC TRANSPORTER"/>
    <property type="match status" value="1"/>
</dbReference>
<protein>
    <recommendedName>
        <fullName evidence="4">Phosphate-binding protein</fullName>
    </recommendedName>
</protein>
<keyword evidence="8" id="KW-1185">Reference proteome</keyword>